<proteinExistence type="predicted"/>
<dbReference type="Proteomes" id="UP000501534">
    <property type="component" value="Chromosome"/>
</dbReference>
<feature type="transmembrane region" description="Helical" evidence="1">
    <location>
        <begin position="68"/>
        <end position="88"/>
    </location>
</feature>
<name>A0A6M4GXS1_9PROT</name>
<accession>A0A6M4GXS1</accession>
<dbReference type="AlphaFoldDB" id="A0A6M4GXS1"/>
<dbReference type="EMBL" id="CP053069">
    <property type="protein sequence ID" value="QJR11284.1"/>
    <property type="molecule type" value="Genomic_DNA"/>
</dbReference>
<keyword evidence="1" id="KW-0812">Transmembrane</keyword>
<reference evidence="2 3" key="1">
    <citation type="submission" date="2020-04" db="EMBL/GenBank/DDBJ databases">
        <title>Usitatibacter rugosus gen. nov., sp. nov. and Usitatibacter palustris sp. nov., novel members of Usitatibacteraceae fam. nov. within the order Nitrosomonadales isolated from soil.</title>
        <authorList>
            <person name="Huber K.J."/>
            <person name="Neumann-Schaal M."/>
            <person name="Geppert A."/>
            <person name="Luckner M."/>
            <person name="Wanner G."/>
            <person name="Overmann J."/>
        </authorList>
    </citation>
    <scope>NUCLEOTIDE SEQUENCE [LARGE SCALE GENOMIC DNA]</scope>
    <source>
        <strain evidence="2 3">0125_3</strain>
    </source>
</reference>
<gene>
    <name evidence="2" type="ORF">DSM104443_02357</name>
</gene>
<keyword evidence="3" id="KW-1185">Reference proteome</keyword>
<organism evidence="2 3">
    <name type="scientific">Usitatibacter rugosus</name>
    <dbReference type="NCBI Taxonomy" id="2732067"/>
    <lineage>
        <taxon>Bacteria</taxon>
        <taxon>Pseudomonadati</taxon>
        <taxon>Pseudomonadota</taxon>
        <taxon>Betaproteobacteria</taxon>
        <taxon>Nitrosomonadales</taxon>
        <taxon>Usitatibacteraceae</taxon>
        <taxon>Usitatibacter</taxon>
    </lineage>
</organism>
<evidence type="ECO:0000313" key="3">
    <source>
        <dbReference type="Proteomes" id="UP000501534"/>
    </source>
</evidence>
<evidence type="ECO:0000256" key="1">
    <source>
        <dbReference type="SAM" id="Phobius"/>
    </source>
</evidence>
<keyword evidence="1" id="KW-1133">Transmembrane helix</keyword>
<keyword evidence="1" id="KW-0472">Membrane</keyword>
<sequence>MRAAVGGALIVHAAARMNSAAPLAANAFPLTIGVLGALLVAGLWTPATALMTAGAAAWIAISQQVSAAPWFFVFVIATALVLLGPGAWSIDAHLFGWKRVNGHGEKEGPSPPD</sequence>
<dbReference type="RefSeq" id="WP_171092511.1">
    <property type="nucleotide sequence ID" value="NZ_CP053069.1"/>
</dbReference>
<protein>
    <submittedName>
        <fullName evidence="2">Uncharacterized protein</fullName>
    </submittedName>
</protein>
<dbReference type="KEGG" id="uru:DSM104443_02357"/>
<evidence type="ECO:0000313" key="2">
    <source>
        <dbReference type="EMBL" id="QJR11284.1"/>
    </source>
</evidence>